<dbReference type="OMA" id="YARANEP"/>
<evidence type="ECO:0000259" key="1">
    <source>
        <dbReference type="PROSITE" id="PS51725"/>
    </source>
</evidence>
<dbReference type="InterPro" id="IPR011008">
    <property type="entry name" value="Dimeric_a/b-barrel"/>
</dbReference>
<dbReference type="InterPro" id="IPR007138">
    <property type="entry name" value="ABM_dom"/>
</dbReference>
<dbReference type="HOGENOM" id="CLU_109937_0_0_1"/>
<dbReference type="PANTHER" id="PTHR40624:SF1">
    <property type="entry name" value="BIOSYNTHESIS MONOOXYGENASE, PUTATIVE (AFU_ORTHOLOGUE AFUA_1G12025)-RELATED"/>
    <property type="match status" value="1"/>
</dbReference>
<dbReference type="PANTHER" id="PTHR40624">
    <property type="entry name" value="BIOSYNTHESIS MONOOXYGENASE, PUTATIVE (AFU_ORTHOLOGUE AFUA_1G12025)-RELATED"/>
    <property type="match status" value="1"/>
</dbReference>
<gene>
    <name evidence="2" type="ORF">F503_00332</name>
</gene>
<dbReference type="VEuPathDB" id="FungiDB:F503_00332"/>
<dbReference type="OrthoDB" id="4520428at2759"/>
<dbReference type="PROSITE" id="PS51725">
    <property type="entry name" value="ABM"/>
    <property type="match status" value="1"/>
</dbReference>
<keyword evidence="2" id="KW-0436">Ligase</keyword>
<dbReference type="AlphaFoldDB" id="S3D2T8"/>
<accession>S3D2T8</accession>
<organism evidence="2 3">
    <name type="scientific">Ophiostoma piceae (strain UAMH 11346)</name>
    <name type="common">Sap stain fungus</name>
    <dbReference type="NCBI Taxonomy" id="1262450"/>
    <lineage>
        <taxon>Eukaryota</taxon>
        <taxon>Fungi</taxon>
        <taxon>Dikarya</taxon>
        <taxon>Ascomycota</taxon>
        <taxon>Pezizomycotina</taxon>
        <taxon>Sordariomycetes</taxon>
        <taxon>Sordariomycetidae</taxon>
        <taxon>Ophiostomatales</taxon>
        <taxon>Ophiostomataceae</taxon>
        <taxon>Ophiostoma</taxon>
    </lineage>
</organism>
<reference evidence="2 3" key="1">
    <citation type="journal article" date="2013" name="BMC Genomics">
        <title>The genome and transcriptome of the pine saprophyte Ophiostoma piceae, and a comparison with the bark beetle-associated pine pathogen Grosmannia clavigera.</title>
        <authorList>
            <person name="Haridas S."/>
            <person name="Wang Y."/>
            <person name="Lim L."/>
            <person name="Massoumi Alamouti S."/>
            <person name="Jackman S."/>
            <person name="Docking R."/>
            <person name="Robertson G."/>
            <person name="Birol I."/>
            <person name="Bohlmann J."/>
            <person name="Breuil C."/>
        </authorList>
    </citation>
    <scope>NUCLEOTIDE SEQUENCE [LARGE SCALE GENOMIC DNA]</scope>
    <source>
        <strain evidence="2 3">UAMH 11346</strain>
    </source>
</reference>
<keyword evidence="3" id="KW-1185">Reference proteome</keyword>
<feature type="domain" description="ABM" evidence="1">
    <location>
        <begin position="2"/>
        <end position="97"/>
    </location>
</feature>
<dbReference type="SUPFAM" id="SSF54909">
    <property type="entry name" value="Dimeric alpha+beta barrel"/>
    <property type="match status" value="2"/>
</dbReference>
<dbReference type="GO" id="GO:0016874">
    <property type="term" value="F:ligase activity"/>
    <property type="evidence" value="ECO:0007669"/>
    <property type="project" value="UniProtKB-KW"/>
</dbReference>
<dbReference type="Gene3D" id="3.30.70.100">
    <property type="match status" value="1"/>
</dbReference>
<protein>
    <submittedName>
        <fullName evidence="2">4-coumarate-ligase</fullName>
    </submittedName>
</protein>
<evidence type="ECO:0000313" key="2">
    <source>
        <dbReference type="EMBL" id="EPE07610.1"/>
    </source>
</evidence>
<dbReference type="Proteomes" id="UP000016923">
    <property type="component" value="Unassembled WGS sequence"/>
</dbReference>
<proteinExistence type="predicted"/>
<sequence>MKLMFAVLPTVGGKGRDDYLAKLAAIADYARANEPGVLSYVVCLPRDTADTKTVYMVELYADHAALESHMETDHVKDLIAWMGANAVLEGTPTVLELELLHDVESGIFVRHDALGNTSDPFIVVGEVSFKDSELLQKSLPYWAEVLKTTRDNEPGSIFYALARGTTNPETLYTIEAYTSKDYLWDVHAKSQAVQDNKQASEAWRSGLKLNILKKVNGYLARPKI</sequence>
<dbReference type="eggNOG" id="ENOG502SXYA">
    <property type="taxonomic scope" value="Eukaryota"/>
</dbReference>
<name>S3D2T8_OPHP1</name>
<evidence type="ECO:0000313" key="3">
    <source>
        <dbReference type="Proteomes" id="UP000016923"/>
    </source>
</evidence>
<dbReference type="EMBL" id="KE148150">
    <property type="protein sequence ID" value="EPE07610.1"/>
    <property type="molecule type" value="Genomic_DNA"/>
</dbReference>
<dbReference type="Pfam" id="PF03992">
    <property type="entry name" value="ABM"/>
    <property type="match status" value="2"/>
</dbReference>